<organism evidence="1 2">
    <name type="scientific">Porphyromonas somerae</name>
    <dbReference type="NCBI Taxonomy" id="322095"/>
    <lineage>
        <taxon>Bacteria</taxon>
        <taxon>Pseudomonadati</taxon>
        <taxon>Bacteroidota</taxon>
        <taxon>Bacteroidia</taxon>
        <taxon>Bacteroidales</taxon>
        <taxon>Porphyromonadaceae</taxon>
        <taxon>Porphyromonas</taxon>
    </lineage>
</organism>
<feature type="non-terminal residue" evidence="1">
    <location>
        <position position="1"/>
    </location>
</feature>
<comment type="caution">
    <text evidence="1">The sequence shown here is derived from an EMBL/GenBank/DDBJ whole genome shotgun (WGS) entry which is preliminary data.</text>
</comment>
<accession>A0A134B5Q9</accession>
<sequence>NIGQPADQYRLLCPPREVVSTTTLLEGLDLRCWRWRYALIGSS</sequence>
<keyword evidence="2" id="KW-1185">Reference proteome</keyword>
<proteinExistence type="predicted"/>
<gene>
    <name evidence="1" type="ORF">HMPREF3185_01467</name>
</gene>
<name>A0A134B5Q9_9PORP</name>
<dbReference type="EMBL" id="LSDK01000095">
    <property type="protein sequence ID" value="KXB75270.1"/>
    <property type="molecule type" value="Genomic_DNA"/>
</dbReference>
<protein>
    <submittedName>
        <fullName evidence="1">Uncharacterized protein</fullName>
    </submittedName>
</protein>
<reference evidence="2" key="1">
    <citation type="submission" date="2016-01" db="EMBL/GenBank/DDBJ databases">
        <authorList>
            <person name="Mitreva M."/>
            <person name="Pepin K.H."/>
            <person name="Mihindukulasuriya K.A."/>
            <person name="Fulton R."/>
            <person name="Fronick C."/>
            <person name="O'Laughlin M."/>
            <person name="Miner T."/>
            <person name="Herter B."/>
            <person name="Rosa B.A."/>
            <person name="Cordes M."/>
            <person name="Tomlinson C."/>
            <person name="Wollam A."/>
            <person name="Palsikar V.B."/>
            <person name="Mardis E.R."/>
            <person name="Wilson R.K."/>
        </authorList>
    </citation>
    <scope>NUCLEOTIDE SEQUENCE [LARGE SCALE GENOMIC DNA]</scope>
    <source>
        <strain evidence="2">KA00683</strain>
    </source>
</reference>
<dbReference type="Proteomes" id="UP000070224">
    <property type="component" value="Unassembled WGS sequence"/>
</dbReference>
<dbReference type="AlphaFoldDB" id="A0A134B5Q9"/>
<evidence type="ECO:0000313" key="1">
    <source>
        <dbReference type="EMBL" id="KXB75270.1"/>
    </source>
</evidence>
<evidence type="ECO:0000313" key="2">
    <source>
        <dbReference type="Proteomes" id="UP000070224"/>
    </source>
</evidence>